<name>A0A848AX11_9BACT</name>
<protein>
    <submittedName>
        <fullName evidence="2">Uncharacterized protein</fullName>
    </submittedName>
</protein>
<comment type="caution">
    <text evidence="2">The sequence shown here is derived from an EMBL/GenBank/DDBJ whole genome shotgun (WGS) entry which is preliminary data.</text>
</comment>
<keyword evidence="1" id="KW-0472">Membrane</keyword>
<keyword evidence="1" id="KW-0812">Transmembrane</keyword>
<evidence type="ECO:0000313" key="3">
    <source>
        <dbReference type="Proteomes" id="UP000576225"/>
    </source>
</evidence>
<accession>A0A848AX11</accession>
<sequence length="142" mass="15906">NRNILLRTSWLHFFHPFKSLLGQVWEKLINLREAGISLAWLGNILAALMSSGAGTWGKTFFDKLLGKDAPLPNLTEWVLSAAHVFWLVPVCIGLLLIAARKRKSIQDAVVLVSWSLSILWLVCIIAAFLLPMMGLDWRLGTL</sequence>
<feature type="transmembrane region" description="Helical" evidence="1">
    <location>
        <begin position="109"/>
        <end position="130"/>
    </location>
</feature>
<dbReference type="AlphaFoldDB" id="A0A848AX11"/>
<feature type="non-terminal residue" evidence="2">
    <location>
        <position position="1"/>
    </location>
</feature>
<organism evidence="2 3">
    <name type="scientific">Victivallis vadensis</name>
    <dbReference type="NCBI Taxonomy" id="172901"/>
    <lineage>
        <taxon>Bacteria</taxon>
        <taxon>Pseudomonadati</taxon>
        <taxon>Lentisphaerota</taxon>
        <taxon>Lentisphaeria</taxon>
        <taxon>Victivallales</taxon>
        <taxon>Victivallaceae</taxon>
        <taxon>Victivallis</taxon>
    </lineage>
</organism>
<feature type="transmembrane region" description="Helical" evidence="1">
    <location>
        <begin position="77"/>
        <end position="97"/>
    </location>
</feature>
<proteinExistence type="predicted"/>
<dbReference type="Proteomes" id="UP000576225">
    <property type="component" value="Unassembled WGS sequence"/>
</dbReference>
<evidence type="ECO:0000313" key="2">
    <source>
        <dbReference type="EMBL" id="NMD86617.1"/>
    </source>
</evidence>
<dbReference type="RefSeq" id="WP_168962272.1">
    <property type="nucleotide sequence ID" value="NZ_JABAEW010000013.1"/>
</dbReference>
<feature type="transmembrane region" description="Helical" evidence="1">
    <location>
        <begin position="37"/>
        <end position="57"/>
    </location>
</feature>
<reference evidence="2 3" key="1">
    <citation type="submission" date="2020-04" db="EMBL/GenBank/DDBJ databases">
        <authorList>
            <person name="Hitch T.C.A."/>
            <person name="Wylensek D."/>
            <person name="Clavel T."/>
        </authorList>
    </citation>
    <scope>NUCLEOTIDE SEQUENCE [LARGE SCALE GENOMIC DNA]</scope>
    <source>
        <strain evidence="2 3">COR2-253-APC-1A</strain>
    </source>
</reference>
<dbReference type="EMBL" id="JABAEW010000013">
    <property type="protein sequence ID" value="NMD86617.1"/>
    <property type="molecule type" value="Genomic_DNA"/>
</dbReference>
<gene>
    <name evidence="2" type="ORF">HF882_08490</name>
</gene>
<keyword evidence="1" id="KW-1133">Transmembrane helix</keyword>
<evidence type="ECO:0000256" key="1">
    <source>
        <dbReference type="SAM" id="Phobius"/>
    </source>
</evidence>